<reference evidence="3" key="1">
    <citation type="submission" date="2023-04" db="EMBL/GenBank/DDBJ databases">
        <title>Phytophthora fragariaefolia NBRC 109709.</title>
        <authorList>
            <person name="Ichikawa N."/>
            <person name="Sato H."/>
            <person name="Tonouchi N."/>
        </authorList>
    </citation>
    <scope>NUCLEOTIDE SEQUENCE</scope>
    <source>
        <strain evidence="3">NBRC 109709</strain>
    </source>
</reference>
<protein>
    <submittedName>
        <fullName evidence="3">Unnamed protein product</fullName>
    </submittedName>
</protein>
<evidence type="ECO:0000313" key="3">
    <source>
        <dbReference type="EMBL" id="GMF57660.1"/>
    </source>
</evidence>
<evidence type="ECO:0000256" key="1">
    <source>
        <dbReference type="SAM" id="MobiDB-lite"/>
    </source>
</evidence>
<dbReference type="Pfam" id="PF00069">
    <property type="entry name" value="Pkinase"/>
    <property type="match status" value="1"/>
</dbReference>
<evidence type="ECO:0000259" key="2">
    <source>
        <dbReference type="PROSITE" id="PS50011"/>
    </source>
</evidence>
<gene>
    <name evidence="3" type="ORF">Pfra01_002465300</name>
</gene>
<dbReference type="GO" id="GO:0005524">
    <property type="term" value="F:ATP binding"/>
    <property type="evidence" value="ECO:0007669"/>
    <property type="project" value="InterPro"/>
</dbReference>
<dbReference type="PROSITE" id="PS50011">
    <property type="entry name" value="PROTEIN_KINASE_DOM"/>
    <property type="match status" value="1"/>
</dbReference>
<dbReference type="InterPro" id="IPR000719">
    <property type="entry name" value="Prot_kinase_dom"/>
</dbReference>
<dbReference type="GO" id="GO:0004674">
    <property type="term" value="F:protein serine/threonine kinase activity"/>
    <property type="evidence" value="ECO:0007669"/>
    <property type="project" value="TreeGrafter"/>
</dbReference>
<dbReference type="InterPro" id="IPR051681">
    <property type="entry name" value="Ser/Thr_Kinases-Pseudokinases"/>
</dbReference>
<dbReference type="Proteomes" id="UP001165121">
    <property type="component" value="Unassembled WGS sequence"/>
</dbReference>
<dbReference type="PANTHER" id="PTHR44329">
    <property type="entry name" value="SERINE/THREONINE-PROTEIN KINASE TNNI3K-RELATED"/>
    <property type="match status" value="1"/>
</dbReference>
<feature type="domain" description="Protein kinase" evidence="2">
    <location>
        <begin position="1"/>
        <end position="136"/>
    </location>
</feature>
<comment type="caution">
    <text evidence="3">The sequence shown here is derived from an EMBL/GenBank/DDBJ whole genome shotgun (WGS) entry which is preliminary data.</text>
</comment>
<keyword evidence="4" id="KW-1185">Reference proteome</keyword>
<dbReference type="InterPro" id="IPR011009">
    <property type="entry name" value="Kinase-like_dom_sf"/>
</dbReference>
<name>A0A9W6YBC5_9STRA</name>
<organism evidence="3 4">
    <name type="scientific">Phytophthora fragariaefolia</name>
    <dbReference type="NCBI Taxonomy" id="1490495"/>
    <lineage>
        <taxon>Eukaryota</taxon>
        <taxon>Sar</taxon>
        <taxon>Stramenopiles</taxon>
        <taxon>Oomycota</taxon>
        <taxon>Peronosporomycetes</taxon>
        <taxon>Peronosporales</taxon>
        <taxon>Peronosporaceae</taxon>
        <taxon>Phytophthora</taxon>
    </lineage>
</organism>
<dbReference type="Gene3D" id="1.10.510.10">
    <property type="entry name" value="Transferase(Phosphotransferase) domain 1"/>
    <property type="match status" value="1"/>
</dbReference>
<dbReference type="PANTHER" id="PTHR44329:SF214">
    <property type="entry name" value="PROTEIN KINASE DOMAIN-CONTAINING PROTEIN"/>
    <property type="match status" value="1"/>
</dbReference>
<accession>A0A9W6YBC5</accession>
<sequence length="271" mass="30513">MKAKVTDFGLSSSSESEGSSPISGAWHWVAPECLIDRDGEQAAPRPTFESDVYSLGMCIVEAIRIVEAVRSGRPSRVCLPWGLVANSVVKYHVNHGKLPHRPECTDDQWELVQRMCSWNPTKRIKISTVVDELERLAKPTADTTAPAELVTDNTYTESVVYARDILAQWQETENENRSLVVLYGSLWDQFEHVHQQILEGDSDAACCNAFHALVSEARASTLKLTSMSRDLISLTEATMRSFALQRRLKKLCEAYFFQYLFGQNSDNVEIH</sequence>
<proteinExistence type="predicted"/>
<dbReference type="AlphaFoldDB" id="A0A9W6YBC5"/>
<dbReference type="SUPFAM" id="SSF56112">
    <property type="entry name" value="Protein kinase-like (PK-like)"/>
    <property type="match status" value="1"/>
</dbReference>
<dbReference type="EMBL" id="BSXT01004383">
    <property type="protein sequence ID" value="GMF57660.1"/>
    <property type="molecule type" value="Genomic_DNA"/>
</dbReference>
<dbReference type="OrthoDB" id="89553at2759"/>
<evidence type="ECO:0000313" key="4">
    <source>
        <dbReference type="Proteomes" id="UP001165121"/>
    </source>
</evidence>
<feature type="region of interest" description="Disordered" evidence="1">
    <location>
        <begin position="1"/>
        <end position="22"/>
    </location>
</feature>
<feature type="compositionally biased region" description="Low complexity" evidence="1">
    <location>
        <begin position="11"/>
        <end position="22"/>
    </location>
</feature>